<dbReference type="RefSeq" id="WP_125966596.1">
    <property type="nucleotide sequence ID" value="NZ_RXFQ01000019.1"/>
</dbReference>
<proteinExistence type="predicted"/>
<reference evidence="1 2" key="1">
    <citation type="submission" date="2018-12" db="EMBL/GenBank/DDBJ databases">
        <title>The genome sequences of strain 502.</title>
        <authorList>
            <person name="Gao J."/>
            <person name="Sun J."/>
        </authorList>
    </citation>
    <scope>NUCLEOTIDE SEQUENCE [LARGE SCALE GENOMIC DNA]</scope>
    <source>
        <strain evidence="1 2">502</strain>
    </source>
</reference>
<evidence type="ECO:0000313" key="1">
    <source>
        <dbReference type="EMBL" id="RSZ30594.1"/>
    </source>
</evidence>
<organism evidence="1 2">
    <name type="scientific">Variovorax beijingensis</name>
    <dbReference type="NCBI Taxonomy" id="2496117"/>
    <lineage>
        <taxon>Bacteria</taxon>
        <taxon>Pseudomonadati</taxon>
        <taxon>Pseudomonadota</taxon>
        <taxon>Betaproteobacteria</taxon>
        <taxon>Burkholderiales</taxon>
        <taxon>Comamonadaceae</taxon>
        <taxon>Variovorax</taxon>
    </lineage>
</organism>
<dbReference type="Proteomes" id="UP000271137">
    <property type="component" value="Unassembled WGS sequence"/>
</dbReference>
<sequence length="166" mass="18654">MAQRSSPGSRAGPRHRRRRQQGVGYLFMLLAVFLLSLGVGKAMDVYSASAQREREAELVHVASLYREAIKDYYLSAPSGQRRYPVQLEDLLKDSRHLVTRRYLRQLYRDPMTAKAFTPLLAPQGGIWGVASTSSGQPIRSVVPAGITLKQSPAQHYSDWQFVYDGT</sequence>
<comment type="caution">
    <text evidence="1">The sequence shown here is derived from an EMBL/GenBank/DDBJ whole genome shotgun (WGS) entry which is preliminary data.</text>
</comment>
<evidence type="ECO:0000313" key="2">
    <source>
        <dbReference type="Proteomes" id="UP000271137"/>
    </source>
</evidence>
<name>A0ABX9ZZS2_9BURK</name>
<protein>
    <submittedName>
        <fullName evidence="1">Type II secretion system protein</fullName>
    </submittedName>
</protein>
<gene>
    <name evidence="1" type="ORF">EJO66_26380</name>
</gene>
<accession>A0ABX9ZZS2</accession>
<keyword evidence="2" id="KW-1185">Reference proteome</keyword>
<dbReference type="EMBL" id="RXFQ01000019">
    <property type="protein sequence ID" value="RSZ30594.1"/>
    <property type="molecule type" value="Genomic_DNA"/>
</dbReference>